<evidence type="ECO:0000313" key="3">
    <source>
        <dbReference type="Proteomes" id="UP001440599"/>
    </source>
</evidence>
<gene>
    <name evidence="2" type="ORF">WMO45_12230</name>
</gene>
<organism evidence="2 3">
    <name type="scientific">Flavonifractor hominis</name>
    <dbReference type="NCBI Taxonomy" id="3133178"/>
    <lineage>
        <taxon>Bacteria</taxon>
        <taxon>Bacillati</taxon>
        <taxon>Bacillota</taxon>
        <taxon>Clostridia</taxon>
        <taxon>Eubacteriales</taxon>
        <taxon>Oscillospiraceae</taxon>
        <taxon>Flavonifractor</taxon>
    </lineage>
</organism>
<keyword evidence="3" id="KW-1185">Reference proteome</keyword>
<reference evidence="2 3" key="1">
    <citation type="submission" date="2024-03" db="EMBL/GenBank/DDBJ databases">
        <title>Human intestinal bacterial collection.</title>
        <authorList>
            <person name="Pauvert C."/>
            <person name="Hitch T.C.A."/>
            <person name="Clavel T."/>
        </authorList>
    </citation>
    <scope>NUCLEOTIDE SEQUENCE [LARGE SCALE GENOMIC DNA]</scope>
    <source>
        <strain evidence="2 3">CLA-AP-H34</strain>
    </source>
</reference>
<name>A0ABV1ERR3_9FIRM</name>
<accession>A0ABV1ERR3</accession>
<dbReference type="Proteomes" id="UP001440599">
    <property type="component" value="Unassembled WGS sequence"/>
</dbReference>
<sequence>MGDKLSKNIVVVVLSLLSAVVGIVAFATGMDLPGLLDAVSPSAAQTASPAPSPPQTGGTEEPAGGYTLTAAALEQPDPSSGVYALTGTWKLQGTHEAAASFSQSVEVSPLDDPDQILYCGAASYDTVWSTSDDGSAVEVPAELDAMARYDYPSGTYGTFRVDLSAPPIPAGRYECRLILYIDGVCYTCALPFDVSPSPT</sequence>
<feature type="region of interest" description="Disordered" evidence="1">
    <location>
        <begin position="43"/>
        <end position="64"/>
    </location>
</feature>
<evidence type="ECO:0000256" key="1">
    <source>
        <dbReference type="SAM" id="MobiDB-lite"/>
    </source>
</evidence>
<dbReference type="RefSeq" id="WP_349141078.1">
    <property type="nucleotide sequence ID" value="NZ_JBBMFT010000011.1"/>
</dbReference>
<proteinExistence type="predicted"/>
<evidence type="ECO:0000313" key="2">
    <source>
        <dbReference type="EMBL" id="MEQ2457288.1"/>
    </source>
</evidence>
<protein>
    <submittedName>
        <fullName evidence="2">Uncharacterized protein</fullName>
    </submittedName>
</protein>
<dbReference type="EMBL" id="JBBMFT010000011">
    <property type="protein sequence ID" value="MEQ2457288.1"/>
    <property type="molecule type" value="Genomic_DNA"/>
</dbReference>
<comment type="caution">
    <text evidence="2">The sequence shown here is derived from an EMBL/GenBank/DDBJ whole genome shotgun (WGS) entry which is preliminary data.</text>
</comment>